<dbReference type="CDD" id="cd13179">
    <property type="entry name" value="RanBD_RanBP1"/>
    <property type="match status" value="1"/>
</dbReference>
<gene>
    <name evidence="7" type="ORF">MPUS1402_LOCUS2025</name>
</gene>
<dbReference type="GO" id="GO:0006913">
    <property type="term" value="P:nucleocytoplasmic transport"/>
    <property type="evidence" value="ECO:0007669"/>
    <property type="project" value="InterPro"/>
</dbReference>
<keyword evidence="2" id="KW-0509">mRNA transport</keyword>
<protein>
    <recommendedName>
        <fullName evidence="6">RanBD1 domain-containing protein</fullName>
    </recommendedName>
</protein>
<evidence type="ECO:0000256" key="5">
    <source>
        <dbReference type="SAM" id="MobiDB-lite"/>
    </source>
</evidence>
<evidence type="ECO:0000256" key="1">
    <source>
        <dbReference type="ARBA" id="ARBA00004567"/>
    </source>
</evidence>
<dbReference type="GO" id="GO:0015031">
    <property type="term" value="P:protein transport"/>
    <property type="evidence" value="ECO:0007669"/>
    <property type="project" value="UniProtKB-KW"/>
</dbReference>
<evidence type="ECO:0000256" key="4">
    <source>
        <dbReference type="ARBA" id="ARBA00023132"/>
    </source>
</evidence>
<feature type="domain" description="RanBD1" evidence="6">
    <location>
        <begin position="80"/>
        <end position="215"/>
    </location>
</feature>
<dbReference type="InterPro" id="IPR045256">
    <property type="entry name" value="RanBP1_RanBD"/>
</dbReference>
<keyword evidence="4" id="KW-0653">Protein transport</keyword>
<dbReference type="AlphaFoldDB" id="A0A7R9TB95"/>
<dbReference type="GO" id="GO:0005737">
    <property type="term" value="C:cytoplasm"/>
    <property type="evidence" value="ECO:0007669"/>
    <property type="project" value="TreeGrafter"/>
</dbReference>
<evidence type="ECO:0000313" key="7">
    <source>
        <dbReference type="EMBL" id="CAD8229896.1"/>
    </source>
</evidence>
<keyword evidence="4" id="KW-0906">Nuclear pore complex</keyword>
<comment type="subcellular location">
    <subcellularLocation>
        <location evidence="1">Nucleus</location>
        <location evidence="1">Nuclear pore complex</location>
    </subcellularLocation>
</comment>
<dbReference type="InterPro" id="IPR011993">
    <property type="entry name" value="PH-like_dom_sf"/>
</dbReference>
<dbReference type="PANTHER" id="PTHR23138">
    <property type="entry name" value="RAN BINDING PROTEIN"/>
    <property type="match status" value="1"/>
</dbReference>
<accession>A0A7R9TB95</accession>
<dbReference type="InterPro" id="IPR000156">
    <property type="entry name" value="Ran_bind_dom"/>
</dbReference>
<feature type="compositionally biased region" description="Low complexity" evidence="5">
    <location>
        <begin position="1"/>
        <end position="10"/>
    </location>
</feature>
<dbReference type="SUPFAM" id="SSF50729">
    <property type="entry name" value="PH domain-like"/>
    <property type="match status" value="1"/>
</dbReference>
<keyword evidence="3" id="KW-0811">Translocation</keyword>
<keyword evidence="4" id="KW-0539">Nucleus</keyword>
<dbReference type="OMA" id="HYIYPNK"/>
<dbReference type="GO" id="GO:0005096">
    <property type="term" value="F:GTPase activator activity"/>
    <property type="evidence" value="ECO:0007669"/>
    <property type="project" value="TreeGrafter"/>
</dbReference>
<evidence type="ECO:0000256" key="3">
    <source>
        <dbReference type="ARBA" id="ARBA00023010"/>
    </source>
</evidence>
<evidence type="ECO:0000256" key="2">
    <source>
        <dbReference type="ARBA" id="ARBA00022816"/>
    </source>
</evidence>
<dbReference type="PANTHER" id="PTHR23138:SF87">
    <property type="entry name" value="E3 SUMO-PROTEIN LIGASE RANBP2"/>
    <property type="match status" value="1"/>
</dbReference>
<dbReference type="Pfam" id="PF00638">
    <property type="entry name" value="Ran_BP1"/>
    <property type="match status" value="1"/>
</dbReference>
<evidence type="ECO:0000259" key="6">
    <source>
        <dbReference type="PROSITE" id="PS50196"/>
    </source>
</evidence>
<keyword evidence="2" id="KW-0813">Transport</keyword>
<name>A0A7R9TB95_MICPS</name>
<dbReference type="GO" id="GO:0051028">
    <property type="term" value="P:mRNA transport"/>
    <property type="evidence" value="ECO:0007669"/>
    <property type="project" value="UniProtKB-KW"/>
</dbReference>
<dbReference type="EMBL" id="HBDY01002670">
    <property type="protein sequence ID" value="CAD8229896.1"/>
    <property type="molecule type" value="Transcribed_RNA"/>
</dbReference>
<sequence>MSDPAPAETPAVEEKKEEETAAPAAPAAPIFGAATFGGGFGGAAATFDPTAFASAPKKTTEEGGDDADDATDVEAECKAEFAPVVKLEAVETASGEENEDVLFEAKSKAYRFIEGEWKERGVGPLKLLQDKDTKKIRFLMRRDKTLKVCGNFFVQPGTKIEEHAGSEKARVFCAMDCSDGDVRPEMQNMCCKFGSAEKAELFQTEFEKAMEVMKQFEGEESAEKKEGDAAADALADDVAKAAVAEEKKEEEA</sequence>
<dbReference type="GO" id="GO:0005643">
    <property type="term" value="C:nuclear pore"/>
    <property type="evidence" value="ECO:0007669"/>
    <property type="project" value="UniProtKB-SubCell"/>
</dbReference>
<reference evidence="7" key="1">
    <citation type="submission" date="2021-01" db="EMBL/GenBank/DDBJ databases">
        <authorList>
            <person name="Corre E."/>
            <person name="Pelletier E."/>
            <person name="Niang G."/>
            <person name="Scheremetjew M."/>
            <person name="Finn R."/>
            <person name="Kale V."/>
            <person name="Holt S."/>
            <person name="Cochrane G."/>
            <person name="Meng A."/>
            <person name="Brown T."/>
            <person name="Cohen L."/>
        </authorList>
    </citation>
    <scope>NUCLEOTIDE SEQUENCE</scope>
    <source>
        <strain evidence="7">RCC1614</strain>
    </source>
</reference>
<feature type="region of interest" description="Disordered" evidence="5">
    <location>
        <begin position="1"/>
        <end position="27"/>
    </location>
</feature>
<dbReference type="Gene3D" id="2.30.29.30">
    <property type="entry name" value="Pleckstrin-homology domain (PH domain)/Phosphotyrosine-binding domain (PTB)"/>
    <property type="match status" value="1"/>
</dbReference>
<dbReference type="PROSITE" id="PS50196">
    <property type="entry name" value="RANBD1"/>
    <property type="match status" value="1"/>
</dbReference>
<dbReference type="InterPro" id="IPR045255">
    <property type="entry name" value="RanBP1-like"/>
</dbReference>
<dbReference type="SMART" id="SM00160">
    <property type="entry name" value="RanBD"/>
    <property type="match status" value="1"/>
</dbReference>
<proteinExistence type="predicted"/>
<organism evidence="7">
    <name type="scientific">Micromonas pusilla</name>
    <name type="common">Picoplanktonic green alga</name>
    <name type="synonym">Chromulina pusilla</name>
    <dbReference type="NCBI Taxonomy" id="38833"/>
    <lineage>
        <taxon>Eukaryota</taxon>
        <taxon>Viridiplantae</taxon>
        <taxon>Chlorophyta</taxon>
        <taxon>Mamiellophyceae</taxon>
        <taxon>Mamiellales</taxon>
        <taxon>Mamiellaceae</taxon>
        <taxon>Micromonas</taxon>
    </lineage>
</organism>